<sequence length="66" mass="8067">MNKWTKKQPTDTGWYWFRVMEFFEPTPIYVTKLEGGMRARLGQDCWVHTARWKGEWWSEQIQSPTK</sequence>
<dbReference type="AlphaFoldDB" id="A0A0F9S971"/>
<reference evidence="1" key="1">
    <citation type="journal article" date="2015" name="Nature">
        <title>Complex archaea that bridge the gap between prokaryotes and eukaryotes.</title>
        <authorList>
            <person name="Spang A."/>
            <person name="Saw J.H."/>
            <person name="Jorgensen S.L."/>
            <person name="Zaremba-Niedzwiedzka K."/>
            <person name="Martijn J."/>
            <person name="Lind A.E."/>
            <person name="van Eijk R."/>
            <person name="Schleper C."/>
            <person name="Guy L."/>
            <person name="Ettema T.J."/>
        </authorList>
    </citation>
    <scope>NUCLEOTIDE SEQUENCE</scope>
</reference>
<accession>A0A0F9S971</accession>
<gene>
    <name evidence="1" type="ORF">LCGC14_0481650</name>
</gene>
<proteinExistence type="predicted"/>
<comment type="caution">
    <text evidence="1">The sequence shown here is derived from an EMBL/GenBank/DDBJ whole genome shotgun (WGS) entry which is preliminary data.</text>
</comment>
<organism evidence="1">
    <name type="scientific">marine sediment metagenome</name>
    <dbReference type="NCBI Taxonomy" id="412755"/>
    <lineage>
        <taxon>unclassified sequences</taxon>
        <taxon>metagenomes</taxon>
        <taxon>ecological metagenomes</taxon>
    </lineage>
</organism>
<protein>
    <submittedName>
        <fullName evidence="1">Uncharacterized protein</fullName>
    </submittedName>
</protein>
<dbReference type="EMBL" id="LAZR01000524">
    <property type="protein sequence ID" value="KKN65445.1"/>
    <property type="molecule type" value="Genomic_DNA"/>
</dbReference>
<evidence type="ECO:0000313" key="1">
    <source>
        <dbReference type="EMBL" id="KKN65445.1"/>
    </source>
</evidence>
<name>A0A0F9S971_9ZZZZ</name>